<evidence type="ECO:0000256" key="2">
    <source>
        <dbReference type="SAM" id="SignalP"/>
    </source>
</evidence>
<evidence type="ECO:0000313" key="5">
    <source>
        <dbReference type="Proteomes" id="UP001179361"/>
    </source>
</evidence>
<keyword evidence="1" id="KW-0472">Membrane</keyword>
<dbReference type="Pfam" id="PF00691">
    <property type="entry name" value="OmpA"/>
    <property type="match status" value="1"/>
</dbReference>
<feature type="signal peptide" evidence="2">
    <location>
        <begin position="1"/>
        <end position="29"/>
    </location>
</feature>
<accession>A0ABS8Q397</accession>
<dbReference type="Proteomes" id="UP001179361">
    <property type="component" value="Unassembled WGS sequence"/>
</dbReference>
<dbReference type="InterPro" id="IPR036737">
    <property type="entry name" value="OmpA-like_sf"/>
</dbReference>
<dbReference type="CDD" id="cd07185">
    <property type="entry name" value="OmpA_C-like"/>
    <property type="match status" value="1"/>
</dbReference>
<dbReference type="Gene3D" id="3.30.1330.60">
    <property type="entry name" value="OmpA-like domain"/>
    <property type="match status" value="1"/>
</dbReference>
<evidence type="ECO:0000313" key="4">
    <source>
        <dbReference type="EMBL" id="MCD2516210.1"/>
    </source>
</evidence>
<dbReference type="InterPro" id="IPR050330">
    <property type="entry name" value="Bact_OuterMem_StrucFunc"/>
</dbReference>
<proteinExistence type="predicted"/>
<protein>
    <submittedName>
        <fullName evidence="4">OmpA family protein</fullName>
    </submittedName>
</protein>
<evidence type="ECO:0000256" key="1">
    <source>
        <dbReference type="PROSITE-ProRule" id="PRU00473"/>
    </source>
</evidence>
<dbReference type="InterPro" id="IPR006665">
    <property type="entry name" value="OmpA-like"/>
</dbReference>
<dbReference type="PROSITE" id="PS51123">
    <property type="entry name" value="OMPA_2"/>
    <property type="match status" value="1"/>
</dbReference>
<dbReference type="SUPFAM" id="SSF103088">
    <property type="entry name" value="OmpA-like"/>
    <property type="match status" value="1"/>
</dbReference>
<organism evidence="4 5">
    <name type="scientific">Massilia phyllostachyos</name>
    <dbReference type="NCBI Taxonomy" id="2898585"/>
    <lineage>
        <taxon>Bacteria</taxon>
        <taxon>Pseudomonadati</taxon>
        <taxon>Pseudomonadota</taxon>
        <taxon>Betaproteobacteria</taxon>
        <taxon>Burkholderiales</taxon>
        <taxon>Oxalobacteraceae</taxon>
        <taxon>Telluria group</taxon>
        <taxon>Massilia</taxon>
    </lineage>
</organism>
<comment type="caution">
    <text evidence="4">The sequence shown here is derived from an EMBL/GenBank/DDBJ whole genome shotgun (WGS) entry which is preliminary data.</text>
</comment>
<keyword evidence="5" id="KW-1185">Reference proteome</keyword>
<dbReference type="EMBL" id="JAJNOC010000002">
    <property type="protein sequence ID" value="MCD2516210.1"/>
    <property type="molecule type" value="Genomic_DNA"/>
</dbReference>
<evidence type="ECO:0000259" key="3">
    <source>
        <dbReference type="PROSITE" id="PS51123"/>
    </source>
</evidence>
<feature type="domain" description="OmpA-like" evidence="3">
    <location>
        <begin position="87"/>
        <end position="212"/>
    </location>
</feature>
<dbReference type="RefSeq" id="WP_231057537.1">
    <property type="nucleotide sequence ID" value="NZ_JAJNOC010000002.1"/>
</dbReference>
<keyword evidence="2" id="KW-0732">Signal</keyword>
<name>A0ABS8Q397_9BURK</name>
<gene>
    <name evidence="4" type="ORF">LQ564_07760</name>
</gene>
<sequence length="1428" mass="153954">MKRVFPTLPRRRPLAVLIATAFACQVGVAQEQPGGQVLNNAASFTAAPPRSGEREGREFDALGASGLGIQERRRMLQAVAPAGLPTQQASLQDTVDGTNFESGRAVLLPKARGTLDALAARLRGKRALRLEVVGHTDNQGIAARLRPVYPDNQALSEARALAVAAYLQTSLGLESGAIAANGRADREPVAGNDTPEGMARNRRTEIRAWFEEVMQEAAAAPATPQTLETVVVRDACAPAAKAGKGGQPFSISVDGEPLDLDSAQQEADRQRCVDVALERADIQLRYDPLEVVPALNVWLAQDAAVRGAPVRFATYTNYAWWLRRAEIRVFAAGQDSRETPLAVVPVTPGAQAEWQAPGDAPEALVYLLRVYDAEGRFDETAPRKLALLEGAPVGVPKERRYDGWGENTRHLQNIRAAGGSVTVSGEGIAPTQHVEALGVPVPVDAKGAFALRQILPAGAHAVAVSVRDADGTGSTFKRNLAIADRDWFYVAVADLTAGRDRTSGPAKLVTGDTQHYDNGNWIDGRAAFYVKGKVRGDMLLTASADTREGPLRDLFSNFSSKDPRYLLRNIEPDKFYPVYGDDSTIADDAPTSGKLYVRLARQDSSIMWGNFQTAWTGTELAQFSRGLYGAKLDWQSADATTSGERSSRVSVFAAEPGTLPAREEFRGTGGSLYYLRHQDLTQGSERVWVEVRDRDSGMVLNRSALTPSQDYEISYLQGRVTLRAPLSSIAEARSLLQQGGRSGDPVHLVVTYEYVPGLTRIGGGAAGVRAENWFGEHLKLGVSAYHQGERESTQDLKALDATVRYTPNTWVALEAARSDGAGSQTYSSLSGGFDFERQQGAGGRAGARRVEAKADLADVGLRGQLKGYWQDREAGFSGPGQVAFNGEATRQQGVSVSVPLGQRSEVAVKADERNAFSQDQRAAEAALRHKLDPEWGVSAAVRHDRRDNLAGANTPTASPLLNQQGGRSDAVLRIDYRPLALDGELANTPMAAPGAGARRRSADAEAAAGIAAAPEAGRAYRDWNLYGFVQRTLAHDLGRSENDRVGAGGAWQASNALRLGAEVSGGSGGAGGELSANYRASDRSDVYLAYALETENPDVNYAGRQGTFTGGSRYRVSEGASLFGETRRQDGSGPRSLVHAFGVDLAPAEHWTVGAKAEVGTLSDPFAGDLRRRAVGVSASFRDARWRFTTALEYRFDRSAAVVAGEGASVASGDTRRSWVTRNSLGLQVDADWRLLGKLNVARSTASQGAFYDGDYTEAVLGAAWRPVAHDRWNGLFKYTYFHNLPSSGQVDNVTSGVLDYMQKSHVLNLDVTHDLRPWLAVGAKYGLRTGQLKTTRGEGEWFDSRAHLTVLRADLKFTREWSGVVEARRLAAKEAGDARKGALVGLYRQAGQHAKIGVGYNFTDFSDELTDLSYRSRGWFINAVGTF</sequence>
<dbReference type="PROSITE" id="PS51257">
    <property type="entry name" value="PROKAR_LIPOPROTEIN"/>
    <property type="match status" value="1"/>
</dbReference>
<dbReference type="PANTHER" id="PTHR30329">
    <property type="entry name" value="STATOR ELEMENT OF FLAGELLAR MOTOR COMPLEX"/>
    <property type="match status" value="1"/>
</dbReference>
<feature type="chain" id="PRO_5045877340" evidence="2">
    <location>
        <begin position="30"/>
        <end position="1428"/>
    </location>
</feature>
<dbReference type="PANTHER" id="PTHR30329:SF21">
    <property type="entry name" value="LIPOPROTEIN YIAD-RELATED"/>
    <property type="match status" value="1"/>
</dbReference>
<reference evidence="4" key="1">
    <citation type="submission" date="2021-11" db="EMBL/GenBank/DDBJ databases">
        <title>The complete genome of Massilia sp sp. G4R7.</title>
        <authorList>
            <person name="Liu L."/>
            <person name="Yue J."/>
            <person name="Yuan J."/>
            <person name="Yang F."/>
            <person name="Li L."/>
        </authorList>
    </citation>
    <scope>NUCLEOTIDE SEQUENCE</scope>
    <source>
        <strain evidence="4">G4R7</strain>
    </source>
</reference>